<dbReference type="Pfam" id="PF06294">
    <property type="entry name" value="CH_2"/>
    <property type="match status" value="1"/>
</dbReference>
<comment type="subcellular location">
    <subcellularLocation>
        <location evidence="1">Nucleus</location>
    </subcellularLocation>
</comment>
<dbReference type="Proteomes" id="UP000807504">
    <property type="component" value="Unassembled WGS sequence"/>
</dbReference>
<protein>
    <submittedName>
        <fullName evidence="4">Sperm flagellar protein 1 like protein</fullName>
    </submittedName>
</protein>
<evidence type="ECO:0000313" key="5">
    <source>
        <dbReference type="Proteomes" id="UP000807504"/>
    </source>
</evidence>
<keyword evidence="4" id="KW-0966">Cell projection</keyword>
<gene>
    <name evidence="4" type="ORF">HNY73_016927</name>
</gene>
<dbReference type="InterPro" id="IPR036872">
    <property type="entry name" value="CH_dom_sf"/>
</dbReference>
<dbReference type="GO" id="GO:0003677">
    <property type="term" value="F:DNA binding"/>
    <property type="evidence" value="ECO:0007669"/>
    <property type="project" value="InterPro"/>
</dbReference>
<dbReference type="GO" id="GO:0005930">
    <property type="term" value="C:axoneme"/>
    <property type="evidence" value="ECO:0007669"/>
    <property type="project" value="TreeGrafter"/>
</dbReference>
<reference evidence="4" key="2">
    <citation type="submission" date="2020-06" db="EMBL/GenBank/DDBJ databases">
        <authorList>
            <person name="Sheffer M."/>
        </authorList>
    </citation>
    <scope>NUCLEOTIDE SEQUENCE</scope>
</reference>
<dbReference type="AlphaFoldDB" id="A0A8T0ELI6"/>
<reference evidence="4" key="1">
    <citation type="journal article" date="2020" name="bioRxiv">
        <title>Chromosome-level reference genome of the European wasp spider Argiope bruennichi: a resource for studies on range expansion and evolutionary adaptation.</title>
        <authorList>
            <person name="Sheffer M.M."/>
            <person name="Hoppe A."/>
            <person name="Krehenwinkel H."/>
            <person name="Uhl G."/>
            <person name="Kuss A.W."/>
            <person name="Jensen L."/>
            <person name="Jensen C."/>
            <person name="Gillespie R.G."/>
            <person name="Hoff K.J."/>
            <person name="Prost S."/>
        </authorList>
    </citation>
    <scope>NUCLEOTIDE SEQUENCE</scope>
</reference>
<feature type="domain" description="BESS" evidence="3">
    <location>
        <begin position="131"/>
        <end position="170"/>
    </location>
</feature>
<dbReference type="GO" id="GO:0008017">
    <property type="term" value="F:microtubule binding"/>
    <property type="evidence" value="ECO:0007669"/>
    <property type="project" value="TreeGrafter"/>
</dbReference>
<dbReference type="PANTHER" id="PTHR12509">
    <property type="entry name" value="SPERMATOGENESIS-ASSOCIATED 4-RELATED"/>
    <property type="match status" value="1"/>
</dbReference>
<keyword evidence="5" id="KW-1185">Reference proteome</keyword>
<feature type="domain" description="MADF" evidence="2">
    <location>
        <begin position="1"/>
        <end position="49"/>
    </location>
</feature>
<keyword evidence="4" id="KW-0282">Flagellum</keyword>
<dbReference type="GO" id="GO:0051493">
    <property type="term" value="P:regulation of cytoskeleton organization"/>
    <property type="evidence" value="ECO:0007669"/>
    <property type="project" value="TreeGrafter"/>
</dbReference>
<dbReference type="InterPro" id="IPR052111">
    <property type="entry name" value="Spermatogenesis_Ciliary_MAP"/>
</dbReference>
<organism evidence="4 5">
    <name type="scientific">Argiope bruennichi</name>
    <name type="common">Wasp spider</name>
    <name type="synonym">Aranea bruennichi</name>
    <dbReference type="NCBI Taxonomy" id="94029"/>
    <lineage>
        <taxon>Eukaryota</taxon>
        <taxon>Metazoa</taxon>
        <taxon>Ecdysozoa</taxon>
        <taxon>Arthropoda</taxon>
        <taxon>Chelicerata</taxon>
        <taxon>Arachnida</taxon>
        <taxon>Araneae</taxon>
        <taxon>Araneomorphae</taxon>
        <taxon>Entelegynae</taxon>
        <taxon>Araneoidea</taxon>
        <taxon>Araneidae</taxon>
        <taxon>Argiope</taxon>
    </lineage>
</organism>
<evidence type="ECO:0000259" key="3">
    <source>
        <dbReference type="PROSITE" id="PS51031"/>
    </source>
</evidence>
<name>A0A8T0ELI6_ARGBR</name>
<dbReference type="InterPro" id="IPR010441">
    <property type="entry name" value="CH_2"/>
</dbReference>
<dbReference type="Pfam" id="PF10545">
    <property type="entry name" value="MADF_DNA_bdg"/>
    <property type="match status" value="1"/>
</dbReference>
<dbReference type="GO" id="GO:0005634">
    <property type="term" value="C:nucleus"/>
    <property type="evidence" value="ECO:0007669"/>
    <property type="project" value="UniProtKB-SubCell"/>
</dbReference>
<dbReference type="PROSITE" id="PS51029">
    <property type="entry name" value="MADF"/>
    <property type="match status" value="1"/>
</dbReference>
<dbReference type="InterPro" id="IPR004210">
    <property type="entry name" value="BESS_motif"/>
</dbReference>
<accession>A0A8T0ELI6</accession>
<dbReference type="PANTHER" id="PTHR12509:SF9">
    <property type="entry name" value="SPERM FLAGELLAR PROTEIN 1 ISOFORM X1"/>
    <property type="match status" value="1"/>
</dbReference>
<keyword evidence="1" id="KW-0539">Nucleus</keyword>
<evidence type="ECO:0000256" key="1">
    <source>
        <dbReference type="PROSITE-ProRule" id="PRU00371"/>
    </source>
</evidence>
<proteinExistence type="predicted"/>
<evidence type="ECO:0000313" key="4">
    <source>
        <dbReference type="EMBL" id="KAF8774371.1"/>
    </source>
</evidence>
<keyword evidence="4" id="KW-0969">Cilium</keyword>
<evidence type="ECO:0000259" key="2">
    <source>
        <dbReference type="PROSITE" id="PS51029"/>
    </source>
</evidence>
<sequence>MDCSVEEVKSQWKALKDTFIREMRRTAKSGQGSKWNYFDSMSFLFQGLNTLLLPSAISQSLTEFDSPYASSISCENEFSENSSVAYPEEDPKSSQRKKVKFNQENTDGILHSTPYQSVSPIQFNGPRPEDFNEDYYFLLSLLPSFKRMPDQQKMILKIKIMQEVCNAAHGESVSNLSPNLSSGIELIKYFFPGMVDLHNYPSTHSMEQKKINWSTLNNKVLKKLDFPLSEMTIAELASAKRETTEYFLNTLRGKIDDFLKNKPQRLKRKKDLRRHEAHGKFIDEVGSFTELGTAAKCISEDIKDTTERIEQKVGIEIGKKMWSFRDSDLDTVPREVYEQKVQELLERDETIQVLKARIQRLEYMLHLKDITIARQQQLLDKAKPVQNVTDKSPTKKLIQR</sequence>
<dbReference type="EMBL" id="JABXBU010002227">
    <property type="protein sequence ID" value="KAF8774371.1"/>
    <property type="molecule type" value="Genomic_DNA"/>
</dbReference>
<dbReference type="Gene3D" id="1.10.418.10">
    <property type="entry name" value="Calponin-like domain"/>
    <property type="match status" value="1"/>
</dbReference>
<dbReference type="InterPro" id="IPR006578">
    <property type="entry name" value="MADF-dom"/>
</dbReference>
<comment type="caution">
    <text evidence="4">The sequence shown here is derived from an EMBL/GenBank/DDBJ whole genome shotgun (WGS) entry which is preliminary data.</text>
</comment>
<dbReference type="Pfam" id="PF02944">
    <property type="entry name" value="BESS"/>
    <property type="match status" value="1"/>
</dbReference>
<dbReference type="PROSITE" id="PS51031">
    <property type="entry name" value="BESS"/>
    <property type="match status" value="1"/>
</dbReference>